<evidence type="ECO:0000256" key="1">
    <source>
        <dbReference type="ARBA" id="ARBA00023125"/>
    </source>
</evidence>
<dbReference type="PANTHER" id="PTHR46558">
    <property type="entry name" value="TRACRIPTIONAL REGULATORY PROTEIN-RELATED-RELATED"/>
    <property type="match status" value="1"/>
</dbReference>
<proteinExistence type="predicted"/>
<reference evidence="3 4" key="2">
    <citation type="submission" date="2009-02" db="EMBL/GenBank/DDBJ databases">
        <title>Draft genome sequence of Blautia hydrogenotrophica DSM 10507 (Ruminococcus hydrogenotrophicus DSM 10507).</title>
        <authorList>
            <person name="Sudarsanam P."/>
            <person name="Ley R."/>
            <person name="Guruge J."/>
            <person name="Turnbaugh P.J."/>
            <person name="Mahowald M."/>
            <person name="Liep D."/>
            <person name="Gordon J."/>
        </authorList>
    </citation>
    <scope>NUCLEOTIDE SEQUENCE [LARGE SCALE GENOMIC DNA]</scope>
    <source>
        <strain evidence="4">DSM 10507 / JCM 14656 / S5a33</strain>
    </source>
</reference>
<organism evidence="3 4">
    <name type="scientific">Blautia hydrogenotrophica (strain DSM 10507 / JCM 14656 / S5a33)</name>
    <name type="common">Ruminococcus hydrogenotrophicus</name>
    <dbReference type="NCBI Taxonomy" id="476272"/>
    <lineage>
        <taxon>Bacteria</taxon>
        <taxon>Bacillati</taxon>
        <taxon>Bacillota</taxon>
        <taxon>Clostridia</taxon>
        <taxon>Lachnospirales</taxon>
        <taxon>Lachnospiraceae</taxon>
        <taxon>Blautia</taxon>
    </lineage>
</organism>
<dbReference type="InterPro" id="IPR010982">
    <property type="entry name" value="Lambda_DNA-bd_dom_sf"/>
</dbReference>
<keyword evidence="4" id="KW-1185">Reference proteome</keyword>
<evidence type="ECO:0000313" key="3">
    <source>
        <dbReference type="EMBL" id="EEG47522.1"/>
    </source>
</evidence>
<evidence type="ECO:0000259" key="2">
    <source>
        <dbReference type="PROSITE" id="PS50943"/>
    </source>
</evidence>
<dbReference type="GeneID" id="86823385"/>
<dbReference type="CDD" id="cd00093">
    <property type="entry name" value="HTH_XRE"/>
    <property type="match status" value="1"/>
</dbReference>
<dbReference type="SMART" id="SM00530">
    <property type="entry name" value="HTH_XRE"/>
    <property type="match status" value="1"/>
</dbReference>
<dbReference type="GO" id="GO:0003677">
    <property type="term" value="F:DNA binding"/>
    <property type="evidence" value="ECO:0007669"/>
    <property type="project" value="UniProtKB-KW"/>
</dbReference>
<dbReference type="Pfam" id="PF01381">
    <property type="entry name" value="HTH_3"/>
    <property type="match status" value="1"/>
</dbReference>
<dbReference type="Proteomes" id="UP000003100">
    <property type="component" value="Unassembled WGS sequence"/>
</dbReference>
<reference evidence="3 4" key="1">
    <citation type="submission" date="2009-01" db="EMBL/GenBank/DDBJ databases">
        <authorList>
            <person name="Fulton L."/>
            <person name="Clifton S."/>
            <person name="Fulton B."/>
            <person name="Xu J."/>
            <person name="Minx P."/>
            <person name="Pepin K.H."/>
            <person name="Johnson M."/>
            <person name="Bhonagiri V."/>
            <person name="Nash W.E."/>
            <person name="Mardis E.R."/>
            <person name="Wilson R.K."/>
        </authorList>
    </citation>
    <scope>NUCLEOTIDE SEQUENCE [LARGE SCALE GENOMIC DNA]</scope>
    <source>
        <strain evidence="4">DSM 10507 / JCM 14656 / S5a33</strain>
    </source>
</reference>
<dbReference type="RefSeq" id="WP_005952132.1">
    <property type="nucleotide sequence ID" value="NZ_CP136423.1"/>
</dbReference>
<gene>
    <name evidence="3" type="ORF">RUMHYD_03618</name>
</gene>
<accession>C0CRV2</accession>
<dbReference type="InterPro" id="IPR001387">
    <property type="entry name" value="Cro/C1-type_HTH"/>
</dbReference>
<comment type="caution">
    <text evidence="3">The sequence shown here is derived from an EMBL/GenBank/DDBJ whole genome shotgun (WGS) entry which is preliminary data.</text>
</comment>
<keyword evidence="1" id="KW-0238">DNA-binding</keyword>
<dbReference type="SUPFAM" id="SSF47413">
    <property type="entry name" value="lambda repressor-like DNA-binding domains"/>
    <property type="match status" value="1"/>
</dbReference>
<dbReference type="Gene3D" id="1.10.260.40">
    <property type="entry name" value="lambda repressor-like DNA-binding domains"/>
    <property type="match status" value="1"/>
</dbReference>
<dbReference type="PATRIC" id="fig|476272.21.peg.297"/>
<dbReference type="PANTHER" id="PTHR46558:SF4">
    <property type="entry name" value="DNA-BIDING PHAGE PROTEIN"/>
    <property type="match status" value="1"/>
</dbReference>
<name>C0CRV2_BLAHS</name>
<protein>
    <recommendedName>
        <fullName evidence="2">HTH cro/C1-type domain-containing protein</fullName>
    </recommendedName>
</protein>
<dbReference type="AlphaFoldDB" id="C0CRV2"/>
<feature type="domain" description="HTH cro/C1-type" evidence="2">
    <location>
        <begin position="7"/>
        <end position="62"/>
    </location>
</feature>
<dbReference type="PROSITE" id="PS50943">
    <property type="entry name" value="HTH_CROC1"/>
    <property type="match status" value="1"/>
</dbReference>
<sequence>MTFGERVKELRLKKGLSQRELGERMGGITQQTIAQYEKSENYPKLETIRRIAKALDVPFDNLVPFDDGLRLWIKEKKQSTQNNISGKRKALDKKIDQLNDDGIQKMSDYADDIIKIPEYRKDNE</sequence>
<dbReference type="EMBL" id="ACBZ01000190">
    <property type="protein sequence ID" value="EEG47522.1"/>
    <property type="molecule type" value="Genomic_DNA"/>
</dbReference>
<dbReference type="HOGENOM" id="CLU_066192_4_4_9"/>
<evidence type="ECO:0000313" key="4">
    <source>
        <dbReference type="Proteomes" id="UP000003100"/>
    </source>
</evidence>